<dbReference type="SUPFAM" id="SSF81383">
    <property type="entry name" value="F-box domain"/>
    <property type="match status" value="1"/>
</dbReference>
<dbReference type="SMART" id="SM00256">
    <property type="entry name" value="FBOX"/>
    <property type="match status" value="1"/>
</dbReference>
<dbReference type="CDD" id="cd22157">
    <property type="entry name" value="F-box_AtFBW1-like"/>
    <property type="match status" value="1"/>
</dbReference>
<keyword evidence="3" id="KW-1185">Reference proteome</keyword>
<reference evidence="2 3" key="1">
    <citation type="journal article" date="2023" name="Hortic Res">
        <title>The complete reference genome for grapevine (Vitis vinifera L.) genetics and breeding.</title>
        <authorList>
            <person name="Shi X."/>
            <person name="Cao S."/>
            <person name="Wang X."/>
            <person name="Huang S."/>
            <person name="Wang Y."/>
            <person name="Liu Z."/>
            <person name="Liu W."/>
            <person name="Leng X."/>
            <person name="Peng Y."/>
            <person name="Wang N."/>
            <person name="Wang Y."/>
            <person name="Ma Z."/>
            <person name="Xu X."/>
            <person name="Zhang F."/>
            <person name="Xue H."/>
            <person name="Zhong H."/>
            <person name="Wang Y."/>
            <person name="Zhang K."/>
            <person name="Velt A."/>
            <person name="Avia K."/>
            <person name="Holtgrawe D."/>
            <person name="Grimplet J."/>
            <person name="Matus J.T."/>
            <person name="Ware D."/>
            <person name="Wu X."/>
            <person name="Wang H."/>
            <person name="Liu C."/>
            <person name="Fang Y."/>
            <person name="Rustenholz C."/>
            <person name="Cheng Z."/>
            <person name="Xiao H."/>
            <person name="Zhou Y."/>
        </authorList>
    </citation>
    <scope>NUCLEOTIDE SEQUENCE [LARGE SCALE GENOMIC DNA]</scope>
    <source>
        <strain evidence="3">cv. Pinot noir / PN40024</strain>
        <tissue evidence="2">Leaf</tissue>
    </source>
</reference>
<protein>
    <recommendedName>
        <fullName evidence="1">F-box domain-containing protein</fullName>
    </recommendedName>
</protein>
<evidence type="ECO:0000313" key="3">
    <source>
        <dbReference type="Proteomes" id="UP001227230"/>
    </source>
</evidence>
<feature type="domain" description="F-box" evidence="1">
    <location>
        <begin position="21"/>
        <end position="59"/>
    </location>
</feature>
<dbReference type="PANTHER" id="PTHR31672">
    <property type="entry name" value="BNACNNG10540D PROTEIN"/>
    <property type="match status" value="1"/>
</dbReference>
<evidence type="ECO:0000259" key="1">
    <source>
        <dbReference type="SMART" id="SM00256"/>
    </source>
</evidence>
<dbReference type="InterPro" id="IPR017451">
    <property type="entry name" value="F-box-assoc_interact_dom"/>
</dbReference>
<dbReference type="Proteomes" id="UP001227230">
    <property type="component" value="Chromosome 19"/>
</dbReference>
<organism evidence="2 3">
    <name type="scientific">Vitis vinifera</name>
    <name type="common">Grape</name>
    <dbReference type="NCBI Taxonomy" id="29760"/>
    <lineage>
        <taxon>Eukaryota</taxon>
        <taxon>Viridiplantae</taxon>
        <taxon>Streptophyta</taxon>
        <taxon>Embryophyta</taxon>
        <taxon>Tracheophyta</taxon>
        <taxon>Spermatophyta</taxon>
        <taxon>Magnoliopsida</taxon>
        <taxon>eudicotyledons</taxon>
        <taxon>Gunneridae</taxon>
        <taxon>Pentapetalae</taxon>
        <taxon>rosids</taxon>
        <taxon>Vitales</taxon>
        <taxon>Vitaceae</taxon>
        <taxon>Viteae</taxon>
        <taxon>Vitis</taxon>
    </lineage>
</organism>
<dbReference type="InterPro" id="IPR050796">
    <property type="entry name" value="SCF_F-box_component"/>
</dbReference>
<dbReference type="NCBIfam" id="TIGR01640">
    <property type="entry name" value="F_box_assoc_1"/>
    <property type="match status" value="1"/>
</dbReference>
<evidence type="ECO:0000313" key="2">
    <source>
        <dbReference type="EMBL" id="WKA13172.1"/>
    </source>
</evidence>
<gene>
    <name evidence="2" type="ORF">VitviT2T_030500</name>
</gene>
<dbReference type="PANTHER" id="PTHR31672:SF13">
    <property type="entry name" value="F-BOX PROTEIN CPR30-LIKE"/>
    <property type="match status" value="1"/>
</dbReference>
<name>A0ABY9E1D3_VITVI</name>
<dbReference type="InterPro" id="IPR036047">
    <property type="entry name" value="F-box-like_dom_sf"/>
</dbReference>
<accession>A0ABY9E1D3</accession>
<dbReference type="InterPro" id="IPR013187">
    <property type="entry name" value="F-box-assoc_dom_typ3"/>
</dbReference>
<dbReference type="Pfam" id="PF00646">
    <property type="entry name" value="F-box"/>
    <property type="match status" value="1"/>
</dbReference>
<dbReference type="EMBL" id="CP126666">
    <property type="protein sequence ID" value="WKA13172.1"/>
    <property type="molecule type" value="Genomic_DNA"/>
</dbReference>
<proteinExistence type="predicted"/>
<dbReference type="Gene3D" id="1.20.1280.50">
    <property type="match status" value="1"/>
</dbReference>
<dbReference type="InterPro" id="IPR001810">
    <property type="entry name" value="F-box_dom"/>
</dbReference>
<sequence>MDDYGNALMWVTQNENVFEVEEILTNILLRLPVKSLLICKSVSKYWRSIISRPSFVESHLIQSQHNPTYVFYPYDPWHHNLYLLRKTDGEMTESLPGCDGIYFKGIICSFNGLICCVNYCNAFLHDIRICNPATGEVLLLPQSRELEHPGEVGVAFGPGINEYKVFQFYGGTQHYGCEVYSSITGSWKSIGRVAHTPYSSFSSNHVCINGIVYWFTRSEEGSGSILVVNREEIFSTIRLPKEKILRPYLINLEGCLCLVVDNGLEEYRFDIWALQDSKESLWTKKWSDYMPFCSIADIINHVVVRKNEILLGTITHFFLYNMGTRTWRKFNWEHDGEEIVICLSVPYTESLLPCK</sequence>
<dbReference type="Pfam" id="PF08268">
    <property type="entry name" value="FBA_3"/>
    <property type="match status" value="1"/>
</dbReference>